<evidence type="ECO:0000313" key="2">
    <source>
        <dbReference type="EMBL" id="KAH9305603.1"/>
    </source>
</evidence>
<accession>A0AA38FL21</accession>
<comment type="similarity">
    <text evidence="1">Belongs to the TOM1 family.</text>
</comment>
<dbReference type="InterPro" id="IPR044836">
    <property type="entry name" value="TOL_plant"/>
</dbReference>
<proteinExistence type="inferred from homology"/>
<dbReference type="PANTHER" id="PTHR45898">
    <property type="entry name" value="TOM1-LIKE PROTEIN"/>
    <property type="match status" value="1"/>
</dbReference>
<reference evidence="2 3" key="1">
    <citation type="journal article" date="2021" name="Nat. Plants">
        <title>The Taxus genome provides insights into paclitaxel biosynthesis.</title>
        <authorList>
            <person name="Xiong X."/>
            <person name="Gou J."/>
            <person name="Liao Q."/>
            <person name="Li Y."/>
            <person name="Zhou Q."/>
            <person name="Bi G."/>
            <person name="Li C."/>
            <person name="Du R."/>
            <person name="Wang X."/>
            <person name="Sun T."/>
            <person name="Guo L."/>
            <person name="Liang H."/>
            <person name="Lu P."/>
            <person name="Wu Y."/>
            <person name="Zhang Z."/>
            <person name="Ro D.K."/>
            <person name="Shang Y."/>
            <person name="Huang S."/>
            <person name="Yan J."/>
        </authorList>
    </citation>
    <scope>NUCLEOTIDE SEQUENCE [LARGE SCALE GENOMIC DNA]</scope>
    <source>
        <strain evidence="2">Ta-2019</strain>
    </source>
</reference>
<name>A0AA38FL21_TAXCH</name>
<feature type="non-terminal residue" evidence="2">
    <location>
        <position position="1"/>
    </location>
</feature>
<evidence type="ECO:0000313" key="3">
    <source>
        <dbReference type="Proteomes" id="UP000824469"/>
    </source>
</evidence>
<dbReference type="EMBL" id="JAHRHJ020000008">
    <property type="protein sequence ID" value="KAH9305603.1"/>
    <property type="molecule type" value="Genomic_DNA"/>
</dbReference>
<dbReference type="AlphaFoldDB" id="A0AA38FL21"/>
<protein>
    <submittedName>
        <fullName evidence="2">Uncharacterized protein</fullName>
    </submittedName>
</protein>
<dbReference type="Proteomes" id="UP000824469">
    <property type="component" value="Unassembled WGS sequence"/>
</dbReference>
<comment type="caution">
    <text evidence="2">The sequence shown here is derived from an EMBL/GenBank/DDBJ whole genome shotgun (WGS) entry which is preliminary data.</text>
</comment>
<dbReference type="GO" id="GO:0043328">
    <property type="term" value="P:protein transport to vacuole involved in ubiquitin-dependent protein catabolic process via the multivesicular body sorting pathway"/>
    <property type="evidence" value="ECO:0007669"/>
    <property type="project" value="InterPro"/>
</dbReference>
<evidence type="ECO:0000256" key="1">
    <source>
        <dbReference type="ARBA" id="ARBA00007708"/>
    </source>
</evidence>
<gene>
    <name evidence="2" type="ORF">KI387_010007</name>
</gene>
<dbReference type="GO" id="GO:0035091">
    <property type="term" value="F:phosphatidylinositol binding"/>
    <property type="evidence" value="ECO:0007669"/>
    <property type="project" value="InterPro"/>
</dbReference>
<dbReference type="PANTHER" id="PTHR45898:SF14">
    <property type="entry name" value="TOM1-LIKE PROTEIN 4"/>
    <property type="match status" value="1"/>
</dbReference>
<dbReference type="GO" id="GO:0043130">
    <property type="term" value="F:ubiquitin binding"/>
    <property type="evidence" value="ECO:0007669"/>
    <property type="project" value="InterPro"/>
</dbReference>
<sequence>ARSTVDVLMEMLITLDPVTRHGVKEDVIMDLVEQLQHVLAKHDVIASGSYNPSEETHVPSLPQVNS</sequence>
<organism evidence="2 3">
    <name type="scientific">Taxus chinensis</name>
    <name type="common">Chinese yew</name>
    <name type="synonym">Taxus wallichiana var. chinensis</name>
    <dbReference type="NCBI Taxonomy" id="29808"/>
    <lineage>
        <taxon>Eukaryota</taxon>
        <taxon>Viridiplantae</taxon>
        <taxon>Streptophyta</taxon>
        <taxon>Embryophyta</taxon>
        <taxon>Tracheophyta</taxon>
        <taxon>Spermatophyta</taxon>
        <taxon>Pinopsida</taxon>
        <taxon>Pinidae</taxon>
        <taxon>Conifers II</taxon>
        <taxon>Cupressales</taxon>
        <taxon>Taxaceae</taxon>
        <taxon>Taxus</taxon>
    </lineage>
</organism>
<keyword evidence="3" id="KW-1185">Reference proteome</keyword>